<feature type="transmembrane region" description="Helical" evidence="1">
    <location>
        <begin position="54"/>
        <end position="74"/>
    </location>
</feature>
<protein>
    <submittedName>
        <fullName evidence="2">Uncharacterized protein</fullName>
    </submittedName>
</protein>
<gene>
    <name evidence="2" type="ORF">1_170</name>
</gene>
<keyword evidence="1" id="KW-1133">Transmembrane helix</keyword>
<sequence length="123" mass="13900">MYNNKNINYNKGQFSSGDELSGDEYSGYNDVIFDNSGSGSETIININNSETRTYVSLFIILGLLIIVGISMFMFNRLSRNDGTEIHRTQDILNNLPEISNENEQQNINTLKSFNINSSRCTEV</sequence>
<evidence type="ECO:0000256" key="1">
    <source>
        <dbReference type="SAM" id="Phobius"/>
    </source>
</evidence>
<proteinExistence type="predicted"/>
<reference evidence="2" key="1">
    <citation type="submission" date="2018-11" db="EMBL/GenBank/DDBJ databases">
        <title>A distinct lineage of giant viruses engineers rhodopsin photosystems in predatory marine eukaryotes.</title>
        <authorList>
            <person name="Needham D.M."/>
            <person name="Yoshizawa S."/>
            <person name="Hosaka T."/>
            <person name="Poirier C."/>
            <person name="Choi C.-J."/>
            <person name="Hehenberger E."/>
            <person name="Irwin N.A.T."/>
            <person name="Wilken S."/>
            <person name="Yung C.-M."/>
            <person name="Bachy C."/>
            <person name="Kurihara R."/>
            <person name="Nakajima Y."/>
            <person name="Kojima K."/>
            <person name="Kimura-Someya T."/>
            <person name="Leonard G."/>
            <person name="Malmstrom R.R."/>
            <person name="Mende D."/>
            <person name="Olson D.K."/>
            <person name="Sudo Y."/>
            <person name="Sudek S."/>
            <person name="Richards T.A."/>
            <person name="DeLong E.F."/>
            <person name="Keeling P.J."/>
            <person name="Santoro A.E."/>
            <person name="Shirouzu M."/>
            <person name="Iwasaki W."/>
            <person name="Worden A.Z."/>
        </authorList>
    </citation>
    <scope>NUCLEOTIDE SEQUENCE</scope>
</reference>
<accession>A0A5B8IH41</accession>
<evidence type="ECO:0000313" key="2">
    <source>
        <dbReference type="EMBL" id="QDY51785.1"/>
    </source>
</evidence>
<organism evidence="2">
    <name type="scientific">Mimiviridae sp. ChoanoV1</name>
    <dbReference type="NCBI Taxonomy" id="2596887"/>
    <lineage>
        <taxon>Viruses</taxon>
        <taxon>Varidnaviria</taxon>
        <taxon>Bamfordvirae</taxon>
        <taxon>Nucleocytoviricota</taxon>
        <taxon>Megaviricetes</taxon>
        <taxon>Imitervirales</taxon>
        <taxon>Schizomimiviridae</taxon>
    </lineage>
</organism>
<name>A0A5B8IH41_9VIRU</name>
<keyword evidence="1" id="KW-0812">Transmembrane</keyword>
<keyword evidence="1" id="KW-0472">Membrane</keyword>
<dbReference type="EMBL" id="MK250085">
    <property type="protein sequence ID" value="QDY51785.1"/>
    <property type="molecule type" value="Genomic_DNA"/>
</dbReference>